<organism evidence="1 2">
    <name type="scientific">Danio rerio</name>
    <name type="common">Zebrafish</name>
    <name type="synonym">Brachydanio rerio</name>
    <dbReference type="NCBI Taxonomy" id="7955"/>
    <lineage>
        <taxon>Eukaryota</taxon>
        <taxon>Metazoa</taxon>
        <taxon>Chordata</taxon>
        <taxon>Craniata</taxon>
        <taxon>Vertebrata</taxon>
        <taxon>Euteleostomi</taxon>
        <taxon>Actinopterygii</taxon>
        <taxon>Neopterygii</taxon>
        <taxon>Teleostei</taxon>
        <taxon>Ostariophysi</taxon>
        <taxon>Cypriniformes</taxon>
        <taxon>Danionidae</taxon>
        <taxon>Danioninae</taxon>
        <taxon>Danio</taxon>
    </lineage>
</organism>
<proteinExistence type="predicted"/>
<reference evidence="2" key="2">
    <citation type="submission" date="2025-08" db="UniProtKB">
        <authorList>
            <consortium name="RefSeq"/>
        </authorList>
    </citation>
    <scope>IDENTIFICATION</scope>
    <source>
        <strain evidence="2">Tuebingen</strain>
    </source>
</reference>
<evidence type="ECO:0000313" key="1">
    <source>
        <dbReference type="Proteomes" id="UP000000437"/>
    </source>
</evidence>
<sequence>MLEGEAKKHETNNGEAETQEQSVKSVGMGEFISKGLALSSQNREVEEPSPAATNVQPEPLSCNADGKGSSEADVNTFPQPFSLVKNTNMDARRCSEDFDQPEANSDCVSSTTDSQPKSLPTNTELNKPQTSTQVSDKTDEISSNQPERESDMNEALYANVLTPAEADYDASSSNKGDSNYSDKDIHESTADPMVSDVEMQDSLSETLNQNDETLDDEDPSTEEQQESNSEQNKETPAEDDNAKENSMEVTENKHGFPSFTRGRPRKEKRVIRCEHCSRPFNHASAYIIHLRIHTGEKPFVCQDCGKAFAQLSNLRSHSKVHRSRSRKHRNQNKVTTEKSADESQVYSTDKKETDFHSNQITSKRRRGRGKGKGKPQTCPICAKVFCYKSVLKIHLRIHSGEKPYSCKVCGKSFTQACTARVHERVHWSIRPFLCTKCGKGFSQLGPLKLHTCEGKTRMHNTVKEMETDGVVSFRCHLCKTCFSTRDEYELHVQGHKDTQRYSCDRCKQTFSLLSELHTHSKHCGAIRLAKSKFSGYSPPHRSQPKSPMNRRTPPRVRSPAKSPQKEIFSPRKLKRCSLLACPPQILAASDSDFPNNLYSVSQPIKSSYFVSQLNSTHHKADPRSYFCPRCGRIFRHVGRLRAHMLTHSRGKNFTCVYCNRVFKTWNKFWIHQRLHRQIRGRFFCPKCGRGFRFVESYNEHVQKHPELNAHACPFCTRTFSNAQKLRNHQEKWHHSTMPFVCEYCGKGFESATILKRHKVVHCTIDPIETLYNADLQSTGHPYECGACSACFGNLDLLFHHQLQHKAADKEPTAMKGFQRQSSVSHSNGAERPHSVSPLRSSPLKKPQQNPNQSPSTIKTLPQLSTNHQTLPGSKTNEEQMLENHTKNRVPVTAESNNSNKSVLKTESTTGNLVCTECNACFSDLVALHGHYLEHARGEI</sequence>
<protein>
    <submittedName>
        <fullName evidence="2">Si:dkeyp-84f3.9</fullName>
    </submittedName>
</protein>
<reference evidence="2" key="1">
    <citation type="journal article" date="2011" name="Brief. Bioinform.">
        <title>Phylogenetic-based propagation of functional annotations within the Gene Ontology consortium.</title>
        <authorList>
            <person name="Gaudet P."/>
            <person name="Livstone M.S."/>
            <person name="Lewis S.E."/>
            <person name="Thomas P.D."/>
        </authorList>
    </citation>
    <scope>NUCLEOTIDE SEQUENCE</scope>
    <source>
        <strain evidence="2">Tuebingen</strain>
    </source>
</reference>
<dbReference type="RefSeq" id="NP_001423346.1">
    <property type="nucleotide sequence ID" value="NM_001436417.2"/>
</dbReference>
<evidence type="ECO:0000313" key="2">
    <source>
        <dbReference type="RefSeq" id="NP_001423346.1"/>
    </source>
</evidence>
<gene>
    <name evidence="2" type="primary">si:dkeyp-84f3.9</name>
</gene>
<name>A0AC36JZW5_DANRE</name>
<dbReference type="Proteomes" id="UP000000437">
    <property type="component" value="Chromosome 16"/>
</dbReference>
<keyword evidence="1" id="KW-1185">Reference proteome</keyword>
<accession>A0AC36JZW5</accession>